<evidence type="ECO:0000256" key="3">
    <source>
        <dbReference type="ARBA" id="ARBA00009759"/>
    </source>
</evidence>
<sequence length="266" mass="29069">MHPMLNIGVRAARAAGKILVKNFGVEVDLNVEVKSQNDFVTELDKAAESAIIRTIQKAYPDHSFLAEESGEVMGKDADHQWIIDPLDGTTNYLRGIPHFAISIAYSYKGQVQVAVVYDPLREELFTATKGAGAQLNGKRLRVKAQRDLNGALLATGFPFKRKDMTKEYLAVFAALFEHVGDMRRNGAAALDLAYVAAGRIDGFWEFSLKPWDIAAGQLIVREAGGLVADFAGGHSFMTSGHTVAGNPKVVQHLLTKARPHLPESLR</sequence>
<dbReference type="GO" id="GO:0008934">
    <property type="term" value="F:inositol monophosphate 1-phosphatase activity"/>
    <property type="evidence" value="ECO:0007669"/>
    <property type="project" value="InterPro"/>
</dbReference>
<dbReference type="NCBIfam" id="NF008027">
    <property type="entry name" value="PRK10757.1"/>
    <property type="match status" value="1"/>
</dbReference>
<dbReference type="GO" id="GO:0006020">
    <property type="term" value="P:inositol metabolic process"/>
    <property type="evidence" value="ECO:0007669"/>
    <property type="project" value="TreeGrafter"/>
</dbReference>
<feature type="binding site" evidence="8">
    <location>
        <position position="67"/>
    </location>
    <ligand>
        <name>Mg(2+)</name>
        <dbReference type="ChEBI" id="CHEBI:18420"/>
        <label>1</label>
        <note>catalytic</note>
    </ligand>
</feature>
<feature type="binding site" evidence="8">
    <location>
        <position position="87"/>
    </location>
    <ligand>
        <name>Mg(2+)</name>
        <dbReference type="ChEBI" id="CHEBI:18420"/>
        <label>1</label>
        <note>catalytic</note>
    </ligand>
</feature>
<keyword evidence="5 9" id="KW-0378">Hydrolase</keyword>
<evidence type="ECO:0000256" key="9">
    <source>
        <dbReference type="RuleBase" id="RU364068"/>
    </source>
</evidence>
<dbReference type="CDD" id="cd01639">
    <property type="entry name" value="IMPase"/>
    <property type="match status" value="1"/>
</dbReference>
<keyword evidence="6" id="KW-0805">Transcription regulation</keyword>
<evidence type="ECO:0000256" key="6">
    <source>
        <dbReference type="ARBA" id="ARBA00022814"/>
    </source>
</evidence>
<evidence type="ECO:0000313" key="10">
    <source>
        <dbReference type="EMBL" id="XDV10034.1"/>
    </source>
</evidence>
<feature type="binding site" evidence="8">
    <location>
        <position position="212"/>
    </location>
    <ligand>
        <name>Mg(2+)</name>
        <dbReference type="ChEBI" id="CHEBI:18420"/>
        <label>1</label>
        <note>catalytic</note>
    </ligand>
</feature>
<comment type="cofactor">
    <cofactor evidence="2 8 9">
        <name>Mg(2+)</name>
        <dbReference type="ChEBI" id="CHEBI:18420"/>
    </cofactor>
</comment>
<keyword evidence="4 8" id="KW-0479">Metal-binding</keyword>
<dbReference type="InterPro" id="IPR020583">
    <property type="entry name" value="Inositol_monoP_metal-BS"/>
</dbReference>
<feature type="binding site" evidence="8">
    <location>
        <position position="84"/>
    </location>
    <ligand>
        <name>Mg(2+)</name>
        <dbReference type="ChEBI" id="CHEBI:18420"/>
        <label>1</label>
        <note>catalytic</note>
    </ligand>
</feature>
<dbReference type="GO" id="GO:0031564">
    <property type="term" value="P:transcription antitermination"/>
    <property type="evidence" value="ECO:0007669"/>
    <property type="project" value="UniProtKB-KW"/>
</dbReference>
<comment type="similarity">
    <text evidence="3 9">Belongs to the inositol monophosphatase superfamily.</text>
</comment>
<keyword evidence="7 8" id="KW-0460">Magnesium</keyword>
<feature type="binding site" evidence="8">
    <location>
        <position position="86"/>
    </location>
    <ligand>
        <name>Mg(2+)</name>
        <dbReference type="ChEBI" id="CHEBI:18420"/>
        <label>1</label>
        <note>catalytic</note>
    </ligand>
</feature>
<keyword evidence="6" id="KW-0889">Transcription antitermination</keyword>
<dbReference type="Pfam" id="PF00459">
    <property type="entry name" value="Inositol_P"/>
    <property type="match status" value="1"/>
</dbReference>
<dbReference type="PANTHER" id="PTHR20854">
    <property type="entry name" value="INOSITOL MONOPHOSPHATASE"/>
    <property type="match status" value="1"/>
</dbReference>
<dbReference type="GO" id="GO:0007165">
    <property type="term" value="P:signal transduction"/>
    <property type="evidence" value="ECO:0007669"/>
    <property type="project" value="TreeGrafter"/>
</dbReference>
<dbReference type="PROSITE" id="PS00630">
    <property type="entry name" value="IMP_2"/>
    <property type="match status" value="1"/>
</dbReference>
<evidence type="ECO:0000256" key="2">
    <source>
        <dbReference type="ARBA" id="ARBA00001946"/>
    </source>
</evidence>
<accession>A0AB39X845</accession>
<dbReference type="InterPro" id="IPR020550">
    <property type="entry name" value="Inositol_monophosphatase_CS"/>
</dbReference>
<organism evidence="10">
    <name type="scientific">Pseudidiomarina sp. PP-1MA</name>
    <dbReference type="NCBI Taxonomy" id="3237706"/>
    <lineage>
        <taxon>Bacteria</taxon>
        <taxon>Pseudomonadati</taxon>
        <taxon>Pseudomonadota</taxon>
        <taxon>Gammaproteobacteria</taxon>
        <taxon>Alteromonadales</taxon>
        <taxon>Idiomarinaceae</taxon>
        <taxon>Pseudidiomarina</taxon>
    </lineage>
</organism>
<dbReference type="RefSeq" id="WP_313932997.1">
    <property type="nucleotide sequence ID" value="NZ_CP165718.1"/>
</dbReference>
<dbReference type="PANTHER" id="PTHR20854:SF4">
    <property type="entry name" value="INOSITOL-1-MONOPHOSPHATASE-RELATED"/>
    <property type="match status" value="1"/>
</dbReference>
<dbReference type="GO" id="GO:0046854">
    <property type="term" value="P:phosphatidylinositol phosphate biosynthetic process"/>
    <property type="evidence" value="ECO:0007669"/>
    <property type="project" value="InterPro"/>
</dbReference>
<evidence type="ECO:0000256" key="8">
    <source>
        <dbReference type="PIRSR" id="PIRSR600760-2"/>
    </source>
</evidence>
<dbReference type="FunFam" id="3.30.540.10:FF:000003">
    <property type="entry name" value="Inositol-1-monophosphatase"/>
    <property type="match status" value="1"/>
</dbReference>
<dbReference type="AlphaFoldDB" id="A0AB39X845"/>
<evidence type="ECO:0000256" key="7">
    <source>
        <dbReference type="ARBA" id="ARBA00022842"/>
    </source>
</evidence>
<evidence type="ECO:0000256" key="5">
    <source>
        <dbReference type="ARBA" id="ARBA00022801"/>
    </source>
</evidence>
<dbReference type="PRINTS" id="PR00377">
    <property type="entry name" value="IMPHPHTASES"/>
</dbReference>
<dbReference type="EC" id="3.1.3.25" evidence="9"/>
<dbReference type="EMBL" id="CP165718">
    <property type="protein sequence ID" value="XDV10034.1"/>
    <property type="molecule type" value="Genomic_DNA"/>
</dbReference>
<dbReference type="GO" id="GO:0046872">
    <property type="term" value="F:metal ion binding"/>
    <property type="evidence" value="ECO:0007669"/>
    <property type="project" value="UniProtKB-KW"/>
</dbReference>
<dbReference type="Gene3D" id="3.30.540.10">
    <property type="entry name" value="Fructose-1,6-Bisphosphatase, subunit A, domain 1"/>
    <property type="match status" value="1"/>
</dbReference>
<dbReference type="InterPro" id="IPR000760">
    <property type="entry name" value="Inositol_monophosphatase-like"/>
</dbReference>
<dbReference type="InterPro" id="IPR033942">
    <property type="entry name" value="IMPase"/>
</dbReference>
<gene>
    <name evidence="10" type="primary">suhB</name>
    <name evidence="10" type="ORF">AB8S08_02200</name>
</gene>
<evidence type="ECO:0000256" key="1">
    <source>
        <dbReference type="ARBA" id="ARBA00001033"/>
    </source>
</evidence>
<dbReference type="Gene3D" id="3.40.190.80">
    <property type="match status" value="1"/>
</dbReference>
<dbReference type="PRINTS" id="PR01959">
    <property type="entry name" value="SBIMPHPHTASE"/>
</dbReference>
<dbReference type="PROSITE" id="PS00629">
    <property type="entry name" value="IMP_1"/>
    <property type="match status" value="1"/>
</dbReference>
<dbReference type="SUPFAM" id="SSF56655">
    <property type="entry name" value="Carbohydrate phosphatase"/>
    <property type="match status" value="1"/>
</dbReference>
<keyword evidence="6" id="KW-0804">Transcription</keyword>
<dbReference type="InterPro" id="IPR022337">
    <property type="entry name" value="Inositol_monophosphatase_SuhB"/>
</dbReference>
<proteinExistence type="inferred from homology"/>
<comment type="catalytic activity">
    <reaction evidence="1 9">
        <text>a myo-inositol phosphate + H2O = myo-inositol + phosphate</text>
        <dbReference type="Rhea" id="RHEA:24056"/>
        <dbReference type="ChEBI" id="CHEBI:15377"/>
        <dbReference type="ChEBI" id="CHEBI:17268"/>
        <dbReference type="ChEBI" id="CHEBI:43474"/>
        <dbReference type="ChEBI" id="CHEBI:84139"/>
        <dbReference type="EC" id="3.1.3.25"/>
    </reaction>
</comment>
<evidence type="ECO:0000256" key="4">
    <source>
        <dbReference type="ARBA" id="ARBA00022723"/>
    </source>
</evidence>
<name>A0AB39X845_9GAMM</name>
<protein>
    <recommendedName>
        <fullName evidence="9">Inositol-1-monophosphatase</fullName>
        <ecNumber evidence="9">3.1.3.25</ecNumber>
    </recommendedName>
</protein>
<reference evidence="10" key="1">
    <citation type="submission" date="2024-07" db="EMBL/GenBank/DDBJ databases">
        <title>Whole genome sequence of bacterial strains from algal surface.</title>
        <authorList>
            <person name="Kumar P."/>
        </authorList>
    </citation>
    <scope>NUCLEOTIDE SEQUENCE</scope>
    <source>
        <strain evidence="10">PP-1MA</strain>
    </source>
</reference>